<dbReference type="RefSeq" id="WP_275471855.1">
    <property type="nucleotide sequence ID" value="NZ_JAPDSH010000006.1"/>
</dbReference>
<evidence type="ECO:0000313" key="2">
    <source>
        <dbReference type="Proteomes" id="UP001147148"/>
    </source>
</evidence>
<proteinExistence type="predicted"/>
<comment type="caution">
    <text evidence="1">The sequence shown here is derived from an EMBL/GenBank/DDBJ whole genome shotgun (WGS) entry which is preliminary data.</text>
</comment>
<dbReference type="Pfam" id="PF06854">
    <property type="entry name" value="Phage_Gp15"/>
    <property type="match status" value="1"/>
</dbReference>
<dbReference type="EMBL" id="JAPDSH010000006">
    <property type="protein sequence ID" value="MDF0480270.1"/>
    <property type="molecule type" value="Genomic_DNA"/>
</dbReference>
<accession>A0ABT5X2R2</accession>
<evidence type="ECO:0000313" key="1">
    <source>
        <dbReference type="EMBL" id="MDF0480270.1"/>
    </source>
</evidence>
<sequence length="219" mass="25623">MYLSLSKKIRDVVSIGDMDFELDMAFSNVLRWYEVFEDEEEEDSFKVNLTLSLLTTLTVDKVLELQDNNQVLHEALFIELVKYVLKSDEIEPLSLENETTHQEPMEKYYDLVEDSDYIYASFLQDYGIDLLEVFDEMHWFKFMALLGSLSDKTTFKNVIEIRQMEIPKDATAKERMAILESKQSVALKSNQEAIAFQAMDLLEKREWALAHMERGDTTE</sequence>
<reference evidence="1" key="1">
    <citation type="submission" date="2022-10" db="EMBL/GenBank/DDBJ databases">
        <title>Vagococcus sp. isolated from poultry meat.</title>
        <authorList>
            <person name="Johansson P."/>
            <person name="Bjorkroth J."/>
        </authorList>
    </citation>
    <scope>NUCLEOTIDE SEQUENCE</scope>
    <source>
        <strain evidence="1">PNs007</strain>
    </source>
</reference>
<dbReference type="Proteomes" id="UP001147148">
    <property type="component" value="Unassembled WGS sequence"/>
</dbReference>
<name>A0ABT5X2R2_9ENTE</name>
<keyword evidence="2" id="KW-1185">Reference proteome</keyword>
<gene>
    <name evidence="1" type="ORF">OL233_08235</name>
</gene>
<protein>
    <submittedName>
        <fullName evidence="1">Bacteriophage Gp15 family protein</fullName>
    </submittedName>
</protein>
<dbReference type="InterPro" id="IPR009660">
    <property type="entry name" value="Phage_A500_Gp15"/>
</dbReference>
<organism evidence="1 2">
    <name type="scientific">Vagococcus proximus</name>
    <dbReference type="NCBI Taxonomy" id="2991417"/>
    <lineage>
        <taxon>Bacteria</taxon>
        <taxon>Bacillati</taxon>
        <taxon>Bacillota</taxon>
        <taxon>Bacilli</taxon>
        <taxon>Lactobacillales</taxon>
        <taxon>Enterococcaceae</taxon>
        <taxon>Vagococcus</taxon>
    </lineage>
</organism>